<dbReference type="OrthoDB" id="5197826at2"/>
<protein>
    <recommendedName>
        <fullName evidence="3">Ribosomal protein L7/L12 C-terminal domain-containing protein</fullName>
    </recommendedName>
</protein>
<gene>
    <name evidence="1" type="ORF">SAMN04488561_3439</name>
</gene>
<organism evidence="1 2">
    <name type="scientific">Jiangella alba</name>
    <dbReference type="NCBI Taxonomy" id="561176"/>
    <lineage>
        <taxon>Bacteria</taxon>
        <taxon>Bacillati</taxon>
        <taxon>Actinomycetota</taxon>
        <taxon>Actinomycetes</taxon>
        <taxon>Jiangellales</taxon>
        <taxon>Jiangellaceae</taxon>
        <taxon>Jiangella</taxon>
    </lineage>
</organism>
<accession>A0A1H5MUQ4</accession>
<keyword evidence="2" id="KW-1185">Reference proteome</keyword>
<dbReference type="AlphaFoldDB" id="A0A1H5MUQ4"/>
<evidence type="ECO:0008006" key="3">
    <source>
        <dbReference type="Google" id="ProtNLM"/>
    </source>
</evidence>
<evidence type="ECO:0000313" key="1">
    <source>
        <dbReference type="EMBL" id="SEE93026.1"/>
    </source>
</evidence>
<evidence type="ECO:0000313" key="2">
    <source>
        <dbReference type="Proteomes" id="UP000181980"/>
    </source>
</evidence>
<dbReference type="EMBL" id="FNUC01000003">
    <property type="protein sequence ID" value="SEE93026.1"/>
    <property type="molecule type" value="Genomic_DNA"/>
</dbReference>
<dbReference type="RefSeq" id="WP_069114768.1">
    <property type="nucleotide sequence ID" value="NZ_FNUC01000003.1"/>
</dbReference>
<sequence length="160" mass="17659">MIMLILGLVVIVILALVMSFLVIRRGPETTTTRTLSSSLTPPPGVRLPRELQDEVRDVASRGNTDQAVKNLQKRAHLPHPQATAIVYALQAGQVFPEPEPDSTAPAAAPARRRGAIDAELLATLRRLVSQDRLRRTAAIRLLRERTGMNSRDARRFLDAL</sequence>
<dbReference type="STRING" id="561176.SAMN04488561_3439"/>
<reference evidence="2" key="1">
    <citation type="submission" date="2016-10" db="EMBL/GenBank/DDBJ databases">
        <authorList>
            <person name="Varghese N."/>
            <person name="Submissions S."/>
        </authorList>
    </citation>
    <scope>NUCLEOTIDE SEQUENCE [LARGE SCALE GENOMIC DNA]</scope>
    <source>
        <strain evidence="2">DSM 45237</strain>
    </source>
</reference>
<dbReference type="Proteomes" id="UP000181980">
    <property type="component" value="Unassembled WGS sequence"/>
</dbReference>
<proteinExistence type="predicted"/>
<name>A0A1H5MUQ4_9ACTN</name>